<evidence type="ECO:0000313" key="7">
    <source>
        <dbReference type="Proteomes" id="UP000318384"/>
    </source>
</evidence>
<feature type="coiled-coil region" evidence="1">
    <location>
        <begin position="503"/>
        <end position="530"/>
    </location>
</feature>
<dbReference type="PANTHER" id="PTHR35889:SF3">
    <property type="entry name" value="F-BOX DOMAIN-CONTAINING PROTEIN"/>
    <property type="match status" value="1"/>
</dbReference>
<keyword evidence="7" id="KW-1185">Reference proteome</keyword>
<evidence type="ECO:0000256" key="2">
    <source>
        <dbReference type="SAM" id="SignalP"/>
    </source>
</evidence>
<dbReference type="InterPro" id="IPR011429">
    <property type="entry name" value="Cyt_c_Planctomycete-type"/>
</dbReference>
<dbReference type="OrthoDB" id="127107at2"/>
<evidence type="ECO:0000256" key="1">
    <source>
        <dbReference type="SAM" id="Coils"/>
    </source>
</evidence>
<dbReference type="AlphaFoldDB" id="A0A517WWP0"/>
<dbReference type="Pfam" id="PF07587">
    <property type="entry name" value="PSD1"/>
    <property type="match status" value="1"/>
</dbReference>
<dbReference type="InterPro" id="IPR011444">
    <property type="entry name" value="DUF1549"/>
</dbReference>
<dbReference type="Pfam" id="PF07583">
    <property type="entry name" value="PSCyt2"/>
    <property type="match status" value="1"/>
</dbReference>
<evidence type="ECO:0000313" key="6">
    <source>
        <dbReference type="EMBL" id="QDU09686.1"/>
    </source>
</evidence>
<name>A0A517WWP0_9PLAN</name>
<dbReference type="RefSeq" id="WP_145176306.1">
    <property type="nucleotide sequence ID" value="NZ_CP037422.1"/>
</dbReference>
<keyword evidence="2" id="KW-0732">Signal</keyword>
<gene>
    <name evidence="6" type="ORF">V202x_30620</name>
</gene>
<feature type="domain" description="Cytochrome C Planctomycete-type" evidence="5">
    <location>
        <begin position="41"/>
        <end position="96"/>
    </location>
</feature>
<dbReference type="EMBL" id="CP037422">
    <property type="protein sequence ID" value="QDU09686.1"/>
    <property type="molecule type" value="Genomic_DNA"/>
</dbReference>
<reference evidence="6 7" key="1">
    <citation type="submission" date="2019-03" db="EMBL/GenBank/DDBJ databases">
        <title>Deep-cultivation of Planctomycetes and their phenomic and genomic characterization uncovers novel biology.</title>
        <authorList>
            <person name="Wiegand S."/>
            <person name="Jogler M."/>
            <person name="Boedeker C."/>
            <person name="Pinto D."/>
            <person name="Vollmers J."/>
            <person name="Rivas-Marin E."/>
            <person name="Kohn T."/>
            <person name="Peeters S.H."/>
            <person name="Heuer A."/>
            <person name="Rast P."/>
            <person name="Oberbeckmann S."/>
            <person name="Bunk B."/>
            <person name="Jeske O."/>
            <person name="Meyerdierks A."/>
            <person name="Storesund J.E."/>
            <person name="Kallscheuer N."/>
            <person name="Luecker S."/>
            <person name="Lage O.M."/>
            <person name="Pohl T."/>
            <person name="Merkel B.J."/>
            <person name="Hornburger P."/>
            <person name="Mueller R.-W."/>
            <person name="Bruemmer F."/>
            <person name="Labrenz M."/>
            <person name="Spormann A.M."/>
            <person name="Op den Camp H."/>
            <person name="Overmann J."/>
            <person name="Amann R."/>
            <person name="Jetten M.S.M."/>
            <person name="Mascher T."/>
            <person name="Medema M.H."/>
            <person name="Devos D.P."/>
            <person name="Kaster A.-K."/>
            <person name="Ovreas L."/>
            <person name="Rohde M."/>
            <person name="Galperin M.Y."/>
            <person name="Jogler C."/>
        </authorList>
    </citation>
    <scope>NUCLEOTIDE SEQUENCE [LARGE SCALE GENOMIC DNA]</scope>
    <source>
        <strain evidence="6 7">V202</strain>
    </source>
</reference>
<evidence type="ECO:0000259" key="5">
    <source>
        <dbReference type="Pfam" id="PF07635"/>
    </source>
</evidence>
<protein>
    <submittedName>
        <fullName evidence="6">Planctomycete cytochrome C</fullName>
    </submittedName>
</protein>
<feature type="domain" description="DUF1549" evidence="3">
    <location>
        <begin position="171"/>
        <end position="379"/>
    </location>
</feature>
<dbReference type="Pfam" id="PF07635">
    <property type="entry name" value="PSCyt1"/>
    <property type="match status" value="1"/>
</dbReference>
<accession>A0A517WWP0</accession>
<dbReference type="Proteomes" id="UP000318384">
    <property type="component" value="Chromosome"/>
</dbReference>
<feature type="signal peptide" evidence="2">
    <location>
        <begin position="1"/>
        <end position="22"/>
    </location>
</feature>
<proteinExistence type="predicted"/>
<evidence type="ECO:0000259" key="4">
    <source>
        <dbReference type="Pfam" id="PF07587"/>
    </source>
</evidence>
<organism evidence="6 7">
    <name type="scientific">Gimesia aquarii</name>
    <dbReference type="NCBI Taxonomy" id="2527964"/>
    <lineage>
        <taxon>Bacteria</taxon>
        <taxon>Pseudomonadati</taxon>
        <taxon>Planctomycetota</taxon>
        <taxon>Planctomycetia</taxon>
        <taxon>Planctomycetales</taxon>
        <taxon>Planctomycetaceae</taxon>
        <taxon>Gimesia</taxon>
    </lineage>
</organism>
<sequence precursor="true">MKFRIVSSVIFLFPFTATVAFSAEKNDFFEKKIRPVLVQHCYECHNSLGKKKGGLALDYKAALLAGGESGKVIVPGKAKESILIWALRHEQGYEMPAKSPKLDDAVIRDFEHWVNQGAHDPRLTKPTLADLNKKLPWKQVRNQRLTWWSFQPLKDSPIPNVSTKTWSKNSIDRFIFARLQHEHLPASPEASPEVLVRRLHLILTGLPPKPEVVQEFVKNYSLQTYEQLVDDLLASPQFGERWARHWMDWYRYAETHGSEGDPPIPYASAYRDYLIRALNADVPYDQLLKEHLAGDLLKDPRVNQELGINESAIGPAHLRMVPHGFGVTNAYAEQITFTDNQIDVISKAMLGITVSCARCHDHKFDPISQKDFYRFFGVMVSNKPATVLIDTREKLEANKTEIMKIKREIHQELANFWIGESEKLPTRLQTLPIFKELAERKNPPKLPANFGTLKKNEQNKVRQQFEAEQAKWNLVNSMRSVTHPFGLWSGLQSVKPEAYSTTINQQRTKLKEIKEQNQKAIANAEFYLDLRNQATFDQWYSMGNGTTFQVSPAGSFALHFEGEKAITGIFPRGIYSHLISDKHAAVLSSGNFKARGEKTMVRVAGNSARLKVPIRNYPLAHGGLHPAEDMNNPTLQWRNTQRKWKYWRGELVHYELLTAKDFLPIPRTNDRSWFGITEVYAGNDTMQEEGASLLDLIDNSHEIVNQESLIRAYVAMLKQAITHWQADSMTDKEAEWLDTFVRLKLLTNQVGQLPPSLRKKINRYRALEKAIPVPRRAPGVFEADPIDQPLLIRGEQKQESDPVKRKFLEIFNDQSYSAKNSGRLQLAEDMVSEANTLKTRVLINRLWAYVFGRGIVASTDNFGRLGKKPTHPELLDHLALDFERNGWSIKKALRKMVTSRTFRSASQTSLKMREKDAENLFLSYYTPRRLDAESIFDSIHFVTEGNQRAIYLPVVRNRLNPFLQAFNAPVPTSTVSVRSNTNVPSQSLAMLNGPVVEKAAKAWAKRIQQDKKLSTLAEKINAMFIQAYARPATSEELKLFIEYLQSGGSDYHVAHAILNSKEFIYVY</sequence>
<feature type="chain" id="PRO_5021730443" evidence="2">
    <location>
        <begin position="23"/>
        <end position="1067"/>
    </location>
</feature>
<dbReference type="PANTHER" id="PTHR35889">
    <property type="entry name" value="CYCLOINULO-OLIGOSACCHARIDE FRUCTANOTRANSFERASE-RELATED"/>
    <property type="match status" value="1"/>
</dbReference>
<dbReference type="InterPro" id="IPR022655">
    <property type="entry name" value="DUF1553"/>
</dbReference>
<keyword evidence="1" id="KW-0175">Coiled coil</keyword>
<evidence type="ECO:0000259" key="3">
    <source>
        <dbReference type="Pfam" id="PF07583"/>
    </source>
</evidence>
<feature type="domain" description="DUF1553" evidence="4">
    <location>
        <begin position="822"/>
        <end position="1043"/>
    </location>
</feature>